<dbReference type="GO" id="GO:0005829">
    <property type="term" value="C:cytosol"/>
    <property type="evidence" value="ECO:0007669"/>
    <property type="project" value="TreeGrafter"/>
</dbReference>
<dbReference type="InterPro" id="IPR006056">
    <property type="entry name" value="RidA"/>
</dbReference>
<dbReference type="Pfam" id="PF01042">
    <property type="entry name" value="Ribonuc_L-PSP"/>
    <property type="match status" value="1"/>
</dbReference>
<dbReference type="SUPFAM" id="SSF55298">
    <property type="entry name" value="YjgF-like"/>
    <property type="match status" value="1"/>
</dbReference>
<dbReference type="GO" id="GO:0019239">
    <property type="term" value="F:deaminase activity"/>
    <property type="evidence" value="ECO:0007669"/>
    <property type="project" value="TreeGrafter"/>
</dbReference>
<dbReference type="PANTHER" id="PTHR11803">
    <property type="entry name" value="2-IMINOBUTANOATE/2-IMINOPROPANOATE DEAMINASE RIDA"/>
    <property type="match status" value="1"/>
</dbReference>
<dbReference type="CDD" id="cd00448">
    <property type="entry name" value="YjgF_YER057c_UK114_family"/>
    <property type="match status" value="1"/>
</dbReference>
<organism evidence="2 3">
    <name type="scientific">Candidatus Roizmanbacteria bacterium CG11_big_fil_rev_8_21_14_0_20_36_8</name>
    <dbReference type="NCBI Taxonomy" id="1974856"/>
    <lineage>
        <taxon>Bacteria</taxon>
        <taxon>Candidatus Roizmaniibacteriota</taxon>
    </lineage>
</organism>
<sequence length="123" mass="13362">MKYIQSDKAPKVVGPYSQAIEANGLVFCSGQIGIDPDAGTLVEGIENQTKQVLDNLKHVLEEAGSGLEKVVKSTVYLSDISDYSKMNEIYSQYFTDHKPARAAFAVAALPLKALIEIEMVAVK</sequence>
<dbReference type="PROSITE" id="PS01094">
    <property type="entry name" value="UPF0076"/>
    <property type="match status" value="1"/>
</dbReference>
<protein>
    <submittedName>
        <fullName evidence="2">Reactive intermediate/imine deaminase</fullName>
    </submittedName>
</protein>
<evidence type="ECO:0000256" key="1">
    <source>
        <dbReference type="ARBA" id="ARBA00010552"/>
    </source>
</evidence>
<dbReference type="InterPro" id="IPR035959">
    <property type="entry name" value="RutC-like_sf"/>
</dbReference>
<dbReference type="AlphaFoldDB" id="A0A2M6IV76"/>
<dbReference type="InterPro" id="IPR006175">
    <property type="entry name" value="YjgF/YER057c/UK114"/>
</dbReference>
<accession>A0A2M6IV76</accession>
<reference evidence="2 3" key="1">
    <citation type="submission" date="2017-09" db="EMBL/GenBank/DDBJ databases">
        <title>Depth-based differentiation of microbial function through sediment-hosted aquifers and enrichment of novel symbionts in the deep terrestrial subsurface.</title>
        <authorList>
            <person name="Probst A.J."/>
            <person name="Ladd B."/>
            <person name="Jarett J.K."/>
            <person name="Geller-Mcgrath D.E."/>
            <person name="Sieber C.M."/>
            <person name="Emerson J.B."/>
            <person name="Anantharaman K."/>
            <person name="Thomas B.C."/>
            <person name="Malmstrom R."/>
            <person name="Stieglmeier M."/>
            <person name="Klingl A."/>
            <person name="Woyke T."/>
            <person name="Ryan C.M."/>
            <person name="Banfield J.F."/>
        </authorList>
    </citation>
    <scope>NUCLEOTIDE SEQUENCE [LARGE SCALE GENOMIC DNA]</scope>
    <source>
        <strain evidence="2">CG11_big_fil_rev_8_21_14_0_20_36_8</strain>
    </source>
</reference>
<dbReference type="FunFam" id="3.30.1330.40:FF:000001">
    <property type="entry name" value="L-PSP family endoribonuclease"/>
    <property type="match status" value="1"/>
</dbReference>
<proteinExistence type="inferred from homology"/>
<dbReference type="EMBL" id="PCVM01000007">
    <property type="protein sequence ID" value="PIQ73829.1"/>
    <property type="molecule type" value="Genomic_DNA"/>
</dbReference>
<comment type="similarity">
    <text evidence="1">Belongs to the RutC family.</text>
</comment>
<dbReference type="InterPro" id="IPR019897">
    <property type="entry name" value="RidA_CS"/>
</dbReference>
<evidence type="ECO:0000313" key="2">
    <source>
        <dbReference type="EMBL" id="PIQ73829.1"/>
    </source>
</evidence>
<gene>
    <name evidence="2" type="ORF">COV58_00355</name>
</gene>
<name>A0A2M6IV76_9BACT</name>
<dbReference type="Proteomes" id="UP000231056">
    <property type="component" value="Unassembled WGS sequence"/>
</dbReference>
<dbReference type="NCBIfam" id="TIGR00004">
    <property type="entry name" value="Rid family detoxifying hydrolase"/>
    <property type="match status" value="1"/>
</dbReference>
<dbReference type="Gene3D" id="3.30.1330.40">
    <property type="entry name" value="RutC-like"/>
    <property type="match status" value="1"/>
</dbReference>
<evidence type="ECO:0000313" key="3">
    <source>
        <dbReference type="Proteomes" id="UP000231056"/>
    </source>
</evidence>
<comment type="caution">
    <text evidence="2">The sequence shown here is derived from an EMBL/GenBank/DDBJ whole genome shotgun (WGS) entry which is preliminary data.</text>
</comment>
<dbReference type="PANTHER" id="PTHR11803:SF58">
    <property type="entry name" value="PROTEIN HMF1-RELATED"/>
    <property type="match status" value="1"/>
</dbReference>